<dbReference type="Pfam" id="PF00370">
    <property type="entry name" value="FGGY_N"/>
    <property type="match status" value="1"/>
</dbReference>
<dbReference type="RefSeq" id="WP_114620225.1">
    <property type="nucleotide sequence ID" value="NZ_PPTP01000002.1"/>
</dbReference>
<dbReference type="OrthoDB" id="9761504at2"/>
<keyword evidence="3" id="KW-0808">Transferase</keyword>
<dbReference type="InterPro" id="IPR018485">
    <property type="entry name" value="FGGY_C"/>
</dbReference>
<comment type="caution">
    <text evidence="11">The sequence shown here is derived from an EMBL/GenBank/DDBJ whole genome shotgun (WGS) entry which is preliminary data.</text>
</comment>
<dbReference type="GO" id="GO:0019301">
    <property type="term" value="P:rhamnose catabolic process"/>
    <property type="evidence" value="ECO:0007669"/>
    <property type="project" value="UniProtKB-UniRule"/>
</dbReference>
<dbReference type="GO" id="GO:0008993">
    <property type="term" value="F:rhamnulokinase activity"/>
    <property type="evidence" value="ECO:0007669"/>
    <property type="project" value="UniProtKB-UniRule"/>
</dbReference>
<evidence type="ECO:0000256" key="4">
    <source>
        <dbReference type="ARBA" id="ARBA00022741"/>
    </source>
</evidence>
<comment type="similarity">
    <text evidence="1">Belongs to the FGGY kinase family.</text>
</comment>
<dbReference type="Proteomes" id="UP000253792">
    <property type="component" value="Unassembled WGS sequence"/>
</dbReference>
<dbReference type="GO" id="GO:0042732">
    <property type="term" value="P:D-xylose metabolic process"/>
    <property type="evidence" value="ECO:0007669"/>
    <property type="project" value="UniProtKB-KW"/>
</dbReference>
<dbReference type="PANTHER" id="PTHR43095:SF5">
    <property type="entry name" value="XYLULOSE KINASE"/>
    <property type="match status" value="1"/>
</dbReference>
<feature type="domain" description="Carbohydrate kinase FGGY N-terminal" evidence="9">
    <location>
        <begin position="6"/>
        <end position="245"/>
    </location>
</feature>
<accession>A0A369LDE5</accession>
<evidence type="ECO:0000259" key="10">
    <source>
        <dbReference type="Pfam" id="PF02782"/>
    </source>
</evidence>
<dbReference type="EC" id="2.7.1.5" evidence="8"/>
<dbReference type="InterPro" id="IPR018484">
    <property type="entry name" value="FGGY_N"/>
</dbReference>
<protein>
    <recommendedName>
        <fullName evidence="8">Rhamnulokinase</fullName>
        <ecNumber evidence="8">2.7.1.5</ecNumber>
    </recommendedName>
</protein>
<reference evidence="11 12" key="1">
    <citation type="journal article" date="2018" name="Elife">
        <title>Discovery and characterization of a prevalent human gut bacterial enzyme sufficient for the inactivation of a family of plant toxins.</title>
        <authorList>
            <person name="Koppel N."/>
            <person name="Bisanz J.E."/>
            <person name="Pandelia M.E."/>
            <person name="Turnbaugh P.J."/>
            <person name="Balskus E.P."/>
        </authorList>
    </citation>
    <scope>NUCLEOTIDE SEQUENCE [LARGE SCALE GENOMIC DNA]</scope>
    <source>
        <strain evidence="12">anaerobia AP69FAA</strain>
    </source>
</reference>
<keyword evidence="6" id="KW-0067">ATP-binding</keyword>
<evidence type="ECO:0000256" key="6">
    <source>
        <dbReference type="ARBA" id="ARBA00022840"/>
    </source>
</evidence>
<sequence length="492" mass="53963">MPQQRYYLAIDIGASSGRHVLGSVNGNGVIELEEVHRFDNVQVRRRGHDCWDIDMIWENILVGLEKCRKAGKIPETIGIDTWGVDFVLVDAQGRLVGDAVAYRDARTNDVAADVDAGIGLERLYRVTGIQRQAFNTVYQLAALSREHPEELEAADRFLMVPEYLNYLLTGHMVNEYTNATTTNLVNARTCTWDSFALEAAEAPARLFGEIAMPGTVVGGLAPEVQQRVGFDARVMLPATHDTGSAFLAVPARDAQAVYLSSGTWSLLGVEHEGPITSDASRYQNFTNEGGYLKRFRFLKNIMGLWMIQSIRRELNGVSYVSGKGAQLKRAAKEIGFGELADAARAEQKLHPDAPVPHVNVNDDRFLAPASMIEEIKAACRETGQPVPDTVGELMRCVYESLTGCYADSINELSALTGRTYTSINIVGGGCQDTYLNELTARACGIPVFAGPIEGTSLGNLMVQMISDGVFADLDEAREAIRRSFDVVEYQPE</sequence>
<dbReference type="InterPro" id="IPR000577">
    <property type="entry name" value="Carb_kinase_FGGY"/>
</dbReference>
<proteinExistence type="inferred from homology"/>
<keyword evidence="5 11" id="KW-0418">Kinase</keyword>
<evidence type="ECO:0000313" key="11">
    <source>
        <dbReference type="EMBL" id="RDB56729.1"/>
    </source>
</evidence>
<dbReference type="CDD" id="cd07771">
    <property type="entry name" value="ASKHA_NBD_FGGY_RhaB-like"/>
    <property type="match status" value="1"/>
</dbReference>
<keyword evidence="2" id="KW-0119">Carbohydrate metabolism</keyword>
<dbReference type="AlphaFoldDB" id="A0A369LDE5"/>
<evidence type="ECO:0000259" key="9">
    <source>
        <dbReference type="Pfam" id="PF00370"/>
    </source>
</evidence>
<evidence type="ECO:0000256" key="3">
    <source>
        <dbReference type="ARBA" id="ARBA00022679"/>
    </source>
</evidence>
<evidence type="ECO:0000256" key="1">
    <source>
        <dbReference type="ARBA" id="ARBA00009156"/>
    </source>
</evidence>
<dbReference type="EMBL" id="PPTP01000002">
    <property type="protein sequence ID" value="RDB56729.1"/>
    <property type="molecule type" value="Genomic_DNA"/>
</dbReference>
<dbReference type="PIRSF" id="PIRSF000538">
    <property type="entry name" value="GlpK"/>
    <property type="match status" value="1"/>
</dbReference>
<name>A0A369LDE5_9ACTN</name>
<dbReference type="PANTHER" id="PTHR43095">
    <property type="entry name" value="SUGAR KINASE"/>
    <property type="match status" value="1"/>
</dbReference>
<dbReference type="InterPro" id="IPR050406">
    <property type="entry name" value="FGGY_Carb_Kinase"/>
</dbReference>
<keyword evidence="2" id="KW-0859">Xylose metabolism</keyword>
<evidence type="ECO:0000256" key="8">
    <source>
        <dbReference type="NCBIfam" id="TIGR02627"/>
    </source>
</evidence>
<dbReference type="SUPFAM" id="SSF53067">
    <property type="entry name" value="Actin-like ATPase domain"/>
    <property type="match status" value="2"/>
</dbReference>
<dbReference type="InterPro" id="IPR013449">
    <property type="entry name" value="Rhamnulokinase"/>
</dbReference>
<organism evidence="11 12">
    <name type="scientific">Senegalimassilia anaerobia</name>
    <dbReference type="NCBI Taxonomy" id="1473216"/>
    <lineage>
        <taxon>Bacteria</taxon>
        <taxon>Bacillati</taxon>
        <taxon>Actinomycetota</taxon>
        <taxon>Coriobacteriia</taxon>
        <taxon>Coriobacteriales</taxon>
        <taxon>Coriobacteriaceae</taxon>
        <taxon>Senegalimassilia</taxon>
    </lineage>
</organism>
<evidence type="ECO:0000313" key="12">
    <source>
        <dbReference type="Proteomes" id="UP000253792"/>
    </source>
</evidence>
<dbReference type="NCBIfam" id="TIGR02627">
    <property type="entry name" value="rhamnulo_kin"/>
    <property type="match status" value="1"/>
</dbReference>
<keyword evidence="4" id="KW-0547">Nucleotide-binding</keyword>
<evidence type="ECO:0000256" key="5">
    <source>
        <dbReference type="ARBA" id="ARBA00022777"/>
    </source>
</evidence>
<dbReference type="GO" id="GO:0005524">
    <property type="term" value="F:ATP binding"/>
    <property type="evidence" value="ECO:0007669"/>
    <property type="project" value="UniProtKB-KW"/>
</dbReference>
<dbReference type="STRING" id="1034345.GCA_000236865_01028"/>
<evidence type="ECO:0000256" key="7">
    <source>
        <dbReference type="ARBA" id="ARBA00023308"/>
    </source>
</evidence>
<keyword evidence="7" id="KW-0684">Rhamnose metabolism</keyword>
<dbReference type="InterPro" id="IPR043129">
    <property type="entry name" value="ATPase_NBD"/>
</dbReference>
<dbReference type="Gene3D" id="3.30.420.40">
    <property type="match status" value="2"/>
</dbReference>
<feature type="domain" description="Carbohydrate kinase FGGY C-terminal" evidence="10">
    <location>
        <begin position="258"/>
        <end position="465"/>
    </location>
</feature>
<dbReference type="Pfam" id="PF02782">
    <property type="entry name" value="FGGY_C"/>
    <property type="match status" value="1"/>
</dbReference>
<gene>
    <name evidence="11" type="primary">rhaB</name>
    <name evidence="11" type="ORF">C1880_02905</name>
</gene>
<evidence type="ECO:0000256" key="2">
    <source>
        <dbReference type="ARBA" id="ARBA00022629"/>
    </source>
</evidence>
<keyword evidence="12" id="KW-1185">Reference proteome</keyword>